<proteinExistence type="predicted"/>
<dbReference type="Proteomes" id="UP000279336">
    <property type="component" value="Unassembled WGS sequence"/>
</dbReference>
<evidence type="ECO:0000313" key="2">
    <source>
        <dbReference type="Proteomes" id="UP000279336"/>
    </source>
</evidence>
<sequence length="217" mass="24087">MPNPETREEWDAFLAQLRAGDGDYEARRNTRGLRAFFDRLLGFGNGSRAQRLEVDADQLLAAELVRLSALDPRWGFMQMARTENGLVVPQHMVVGPGGVFLLSAKNHPGARLFVEGDVFRVNGKDRPYIATSRQNASRAMDLMNRDSGFDLGVTGVIVPVKDRRLVVQQAPDDVAVIERDGLAEWLLDRPEELSEHRVIISYSIASEATGWGERAAA</sequence>
<accession>A0A8B3FM13</accession>
<reference evidence="1 2" key="1">
    <citation type="submission" date="2018-10" db="EMBL/GenBank/DDBJ databases">
        <title>Propionibacterium australiense Genome Sequencing and Assembly.</title>
        <authorList>
            <person name="Bernier A.-M."/>
            <person name="Bernard K."/>
        </authorList>
    </citation>
    <scope>NUCLEOTIDE SEQUENCE [LARGE SCALE GENOMIC DNA]</scope>
    <source>
        <strain evidence="1 2">NML98A078</strain>
    </source>
</reference>
<dbReference type="AlphaFoldDB" id="A0A8B3FM13"/>
<evidence type="ECO:0000313" key="1">
    <source>
        <dbReference type="EMBL" id="RLP13008.1"/>
    </source>
</evidence>
<organism evidence="1 2">
    <name type="scientific">Propionibacterium australiense</name>
    <dbReference type="NCBI Taxonomy" id="119981"/>
    <lineage>
        <taxon>Bacteria</taxon>
        <taxon>Bacillati</taxon>
        <taxon>Actinomycetota</taxon>
        <taxon>Actinomycetes</taxon>
        <taxon>Propionibacteriales</taxon>
        <taxon>Propionibacteriaceae</taxon>
        <taxon>Propionibacterium</taxon>
    </lineage>
</organism>
<name>A0A8B3FM13_9ACTN</name>
<protein>
    <submittedName>
        <fullName evidence="1">NERD domain-containing protein</fullName>
    </submittedName>
</protein>
<dbReference type="EMBL" id="RCIW01000001">
    <property type="protein sequence ID" value="RLP13008.1"/>
    <property type="molecule type" value="Genomic_DNA"/>
</dbReference>
<gene>
    <name evidence="1" type="ORF">D7U36_00840</name>
</gene>
<comment type="caution">
    <text evidence="1">The sequence shown here is derived from an EMBL/GenBank/DDBJ whole genome shotgun (WGS) entry which is preliminary data.</text>
</comment>